<protein>
    <submittedName>
        <fullName evidence="1">Uncharacterized protein</fullName>
    </submittedName>
</protein>
<gene>
    <name evidence="1" type="ORF">DT603_14265</name>
</gene>
<evidence type="ECO:0000313" key="2">
    <source>
        <dbReference type="Proteomes" id="UP001429354"/>
    </source>
</evidence>
<name>A0ABX0AEH7_9GAMM</name>
<dbReference type="Proteomes" id="UP001429354">
    <property type="component" value="Unassembled WGS sequence"/>
</dbReference>
<reference evidence="1 2" key="1">
    <citation type="submission" date="2018-07" db="EMBL/GenBank/DDBJ databases">
        <title>Whole genome Sequencing of Pseudoxanthomonas gei KCTC 32298 (T).</title>
        <authorList>
            <person name="Kumar S."/>
            <person name="Bansal K."/>
            <person name="Kaur A."/>
            <person name="Patil P."/>
            <person name="Sharma S."/>
            <person name="Patil P.B."/>
        </authorList>
    </citation>
    <scope>NUCLEOTIDE SEQUENCE [LARGE SCALE GENOMIC DNA]</scope>
    <source>
        <strain evidence="1 2">KCTC 32298</strain>
    </source>
</reference>
<keyword evidence="2" id="KW-1185">Reference proteome</keyword>
<dbReference type="EMBL" id="QOVG01000010">
    <property type="protein sequence ID" value="NDK40004.1"/>
    <property type="molecule type" value="Genomic_DNA"/>
</dbReference>
<comment type="caution">
    <text evidence="1">The sequence shown here is derived from an EMBL/GenBank/DDBJ whole genome shotgun (WGS) entry which is preliminary data.</text>
</comment>
<organism evidence="1 2">
    <name type="scientific">Pseudoxanthomonas gei</name>
    <dbReference type="NCBI Taxonomy" id="1383030"/>
    <lineage>
        <taxon>Bacteria</taxon>
        <taxon>Pseudomonadati</taxon>
        <taxon>Pseudomonadota</taxon>
        <taxon>Gammaproteobacteria</taxon>
        <taxon>Lysobacterales</taxon>
        <taxon>Lysobacteraceae</taxon>
        <taxon>Pseudoxanthomonas</taxon>
    </lineage>
</organism>
<evidence type="ECO:0000313" key="1">
    <source>
        <dbReference type="EMBL" id="NDK40004.1"/>
    </source>
</evidence>
<accession>A0ABX0AEH7</accession>
<proteinExistence type="predicted"/>
<sequence length="90" mass="10183">MFDTIADALDTWAVAHQLHWQRLYKDSEVRSLDLTLSDGRIAQIWVDGSSTAGWSVNAWDRKAMKFSRHVADSTQMGEALSEALSTVRSW</sequence>